<sequence length="124" mass="13912">MPIGRTAERVTHPRLYEPEHFRRHFRTFRSFKINFVKERLAHNDLTSSTTSAAGAAPRGRVTPRAARICARRSIMTLAGDLGDDHQSRPPVKGVIGKSASVTIPFDVIAFDSFVSLAIYVHVYY</sequence>
<evidence type="ECO:0000313" key="2">
    <source>
        <dbReference type="Proteomes" id="UP000299102"/>
    </source>
</evidence>
<name>A0A4C1YS63_EUMVA</name>
<accession>A0A4C1YS63</accession>
<reference evidence="1 2" key="1">
    <citation type="journal article" date="2019" name="Commun. Biol.">
        <title>The bagworm genome reveals a unique fibroin gene that provides high tensile strength.</title>
        <authorList>
            <person name="Kono N."/>
            <person name="Nakamura H."/>
            <person name="Ohtoshi R."/>
            <person name="Tomita M."/>
            <person name="Numata K."/>
            <person name="Arakawa K."/>
        </authorList>
    </citation>
    <scope>NUCLEOTIDE SEQUENCE [LARGE SCALE GENOMIC DNA]</scope>
</reference>
<protein>
    <submittedName>
        <fullName evidence="1">Uncharacterized protein</fullName>
    </submittedName>
</protein>
<comment type="caution">
    <text evidence="1">The sequence shown here is derived from an EMBL/GenBank/DDBJ whole genome shotgun (WGS) entry which is preliminary data.</text>
</comment>
<dbReference type="AlphaFoldDB" id="A0A4C1YS63"/>
<dbReference type="Proteomes" id="UP000299102">
    <property type="component" value="Unassembled WGS sequence"/>
</dbReference>
<keyword evidence="2" id="KW-1185">Reference proteome</keyword>
<organism evidence="1 2">
    <name type="scientific">Eumeta variegata</name>
    <name type="common">Bagworm moth</name>
    <name type="synonym">Eumeta japonica</name>
    <dbReference type="NCBI Taxonomy" id="151549"/>
    <lineage>
        <taxon>Eukaryota</taxon>
        <taxon>Metazoa</taxon>
        <taxon>Ecdysozoa</taxon>
        <taxon>Arthropoda</taxon>
        <taxon>Hexapoda</taxon>
        <taxon>Insecta</taxon>
        <taxon>Pterygota</taxon>
        <taxon>Neoptera</taxon>
        <taxon>Endopterygota</taxon>
        <taxon>Lepidoptera</taxon>
        <taxon>Glossata</taxon>
        <taxon>Ditrysia</taxon>
        <taxon>Tineoidea</taxon>
        <taxon>Psychidae</taxon>
        <taxon>Oiketicinae</taxon>
        <taxon>Eumeta</taxon>
    </lineage>
</organism>
<proteinExistence type="predicted"/>
<dbReference type="EMBL" id="BGZK01001409">
    <property type="protein sequence ID" value="GBP79321.1"/>
    <property type="molecule type" value="Genomic_DNA"/>
</dbReference>
<gene>
    <name evidence="1" type="ORF">EVAR_55379_1</name>
</gene>
<evidence type="ECO:0000313" key="1">
    <source>
        <dbReference type="EMBL" id="GBP79321.1"/>
    </source>
</evidence>